<feature type="compositionally biased region" description="Basic and acidic residues" evidence="1">
    <location>
        <begin position="15"/>
        <end position="44"/>
    </location>
</feature>
<sequence>MPRQGDGSSDNAIETGHDIVHGADSDKVARADKTAPMPEHEKGAGLEGMNASGGGSQGLTRAPDEGPGAKKASN</sequence>
<dbReference type="Proteomes" id="UP001303473">
    <property type="component" value="Unassembled WGS sequence"/>
</dbReference>
<feature type="compositionally biased region" description="Polar residues" evidence="1">
    <location>
        <begin position="1"/>
        <end position="12"/>
    </location>
</feature>
<protein>
    <submittedName>
        <fullName evidence="2">Uncharacterized protein</fullName>
    </submittedName>
</protein>
<proteinExistence type="predicted"/>
<feature type="region of interest" description="Disordered" evidence="1">
    <location>
        <begin position="1"/>
        <end position="74"/>
    </location>
</feature>
<organism evidence="2 3">
    <name type="scientific">Diplogelasinospora grovesii</name>
    <dbReference type="NCBI Taxonomy" id="303347"/>
    <lineage>
        <taxon>Eukaryota</taxon>
        <taxon>Fungi</taxon>
        <taxon>Dikarya</taxon>
        <taxon>Ascomycota</taxon>
        <taxon>Pezizomycotina</taxon>
        <taxon>Sordariomycetes</taxon>
        <taxon>Sordariomycetidae</taxon>
        <taxon>Sordariales</taxon>
        <taxon>Diplogelasinosporaceae</taxon>
        <taxon>Diplogelasinospora</taxon>
    </lineage>
</organism>
<dbReference type="EMBL" id="MU853762">
    <property type="protein sequence ID" value="KAK3944051.1"/>
    <property type="molecule type" value="Genomic_DNA"/>
</dbReference>
<evidence type="ECO:0000256" key="1">
    <source>
        <dbReference type="SAM" id="MobiDB-lite"/>
    </source>
</evidence>
<accession>A0AAN6NF95</accession>
<keyword evidence="3" id="KW-1185">Reference proteome</keyword>
<name>A0AAN6NF95_9PEZI</name>
<comment type="caution">
    <text evidence="2">The sequence shown here is derived from an EMBL/GenBank/DDBJ whole genome shotgun (WGS) entry which is preliminary data.</text>
</comment>
<gene>
    <name evidence="2" type="ORF">QBC46DRAFT_351067</name>
</gene>
<evidence type="ECO:0000313" key="3">
    <source>
        <dbReference type="Proteomes" id="UP001303473"/>
    </source>
</evidence>
<dbReference type="AlphaFoldDB" id="A0AAN6NF95"/>
<evidence type="ECO:0000313" key="2">
    <source>
        <dbReference type="EMBL" id="KAK3944051.1"/>
    </source>
</evidence>
<reference evidence="3" key="1">
    <citation type="journal article" date="2023" name="Mol. Phylogenet. Evol.">
        <title>Genome-scale phylogeny and comparative genomics of the fungal order Sordariales.</title>
        <authorList>
            <person name="Hensen N."/>
            <person name="Bonometti L."/>
            <person name="Westerberg I."/>
            <person name="Brannstrom I.O."/>
            <person name="Guillou S."/>
            <person name="Cros-Aarteil S."/>
            <person name="Calhoun S."/>
            <person name="Haridas S."/>
            <person name="Kuo A."/>
            <person name="Mondo S."/>
            <person name="Pangilinan J."/>
            <person name="Riley R."/>
            <person name="LaButti K."/>
            <person name="Andreopoulos B."/>
            <person name="Lipzen A."/>
            <person name="Chen C."/>
            <person name="Yan M."/>
            <person name="Daum C."/>
            <person name="Ng V."/>
            <person name="Clum A."/>
            <person name="Steindorff A."/>
            <person name="Ohm R.A."/>
            <person name="Martin F."/>
            <person name="Silar P."/>
            <person name="Natvig D.O."/>
            <person name="Lalanne C."/>
            <person name="Gautier V."/>
            <person name="Ament-Velasquez S.L."/>
            <person name="Kruys A."/>
            <person name="Hutchinson M.I."/>
            <person name="Powell A.J."/>
            <person name="Barry K."/>
            <person name="Miller A.N."/>
            <person name="Grigoriev I.V."/>
            <person name="Debuchy R."/>
            <person name="Gladieux P."/>
            <person name="Hiltunen Thoren M."/>
            <person name="Johannesson H."/>
        </authorList>
    </citation>
    <scope>NUCLEOTIDE SEQUENCE [LARGE SCALE GENOMIC DNA]</scope>
    <source>
        <strain evidence="3">CBS 340.73</strain>
    </source>
</reference>